<dbReference type="KEGG" id="nev:NTE_02869"/>
<evidence type="ECO:0000313" key="2">
    <source>
        <dbReference type="Proteomes" id="UP000028194"/>
    </source>
</evidence>
<dbReference type="Proteomes" id="UP000028194">
    <property type="component" value="Chromosome"/>
</dbReference>
<protein>
    <submittedName>
        <fullName evidence="1">Uncharacterized protein</fullName>
    </submittedName>
</protein>
<evidence type="ECO:0000313" key="1">
    <source>
        <dbReference type="EMBL" id="AIF84907.1"/>
    </source>
</evidence>
<organism evidence="1 2">
    <name type="scientific">Candidatus Nitrososphaera evergladensis SR1</name>
    <dbReference type="NCBI Taxonomy" id="1459636"/>
    <lineage>
        <taxon>Archaea</taxon>
        <taxon>Nitrososphaerota</taxon>
        <taxon>Nitrososphaeria</taxon>
        <taxon>Nitrososphaerales</taxon>
        <taxon>Nitrososphaeraceae</taxon>
        <taxon>Nitrososphaera</taxon>
    </lineage>
</organism>
<dbReference type="AlphaFoldDB" id="A0A075MW85"/>
<keyword evidence="2" id="KW-1185">Reference proteome</keyword>
<name>A0A075MW85_9ARCH</name>
<accession>A0A075MW85</accession>
<gene>
    <name evidence="1" type="ORF">NTE_02869</name>
</gene>
<proteinExistence type="predicted"/>
<dbReference type="HOGENOM" id="CLU_2874907_0_0_2"/>
<dbReference type="EMBL" id="CP007174">
    <property type="protein sequence ID" value="AIF84907.1"/>
    <property type="molecule type" value="Genomic_DNA"/>
</dbReference>
<sequence>MTMIDARRLAIRTKSIFQPLSQQEAAMNITRVPLLVILVVLAQHASIIMSSGGSSDGGHHGTG</sequence>
<dbReference type="STRING" id="1459636.NTE_02869"/>
<reference evidence="1 2" key="1">
    <citation type="journal article" date="2014" name="PLoS ONE">
        <title>Genome Sequence of Candidatus Nitrososphaera evergladensis from Group I.1b Enriched from Everglades Soil Reveals Novel Genomic Features of the Ammonia-Oxidizing Archaea.</title>
        <authorList>
            <person name="Zhalnina K.V."/>
            <person name="Dias R."/>
            <person name="Leonard M.T."/>
            <person name="Dorr de Quadros P."/>
            <person name="Camargo F.A."/>
            <person name="Drew J.C."/>
            <person name="Farmerie W.G."/>
            <person name="Daroub S.H."/>
            <person name="Triplett E.W."/>
        </authorList>
    </citation>
    <scope>NUCLEOTIDE SEQUENCE [LARGE SCALE GENOMIC DNA]</scope>
    <source>
        <strain evidence="1 2">SR1</strain>
    </source>
</reference>